<organism evidence="2 3">
    <name type="scientific">Pseudogemmobacter humi</name>
    <dbReference type="NCBI Taxonomy" id="2483812"/>
    <lineage>
        <taxon>Bacteria</taxon>
        <taxon>Pseudomonadati</taxon>
        <taxon>Pseudomonadota</taxon>
        <taxon>Alphaproteobacteria</taxon>
        <taxon>Rhodobacterales</taxon>
        <taxon>Paracoccaceae</taxon>
        <taxon>Pseudogemmobacter</taxon>
    </lineage>
</organism>
<protein>
    <submittedName>
        <fullName evidence="2">Uncharacterized protein</fullName>
    </submittedName>
</protein>
<feature type="region of interest" description="Disordered" evidence="1">
    <location>
        <begin position="125"/>
        <end position="161"/>
    </location>
</feature>
<evidence type="ECO:0000313" key="3">
    <source>
        <dbReference type="Proteomes" id="UP000277498"/>
    </source>
</evidence>
<reference evidence="2 3" key="1">
    <citation type="submission" date="2018-11" db="EMBL/GenBank/DDBJ databases">
        <authorList>
            <person name="Criscuolo A."/>
        </authorList>
    </citation>
    <scope>NUCLEOTIDE SEQUENCE [LARGE SCALE GENOMIC DNA]</scope>
    <source>
        <strain evidence="2">ACIP111625</strain>
    </source>
</reference>
<proteinExistence type="predicted"/>
<dbReference type="Proteomes" id="UP000277498">
    <property type="component" value="Unassembled WGS sequence"/>
</dbReference>
<evidence type="ECO:0000256" key="1">
    <source>
        <dbReference type="SAM" id="MobiDB-lite"/>
    </source>
</evidence>
<gene>
    <name evidence="2" type="ORF">XINFAN_03190</name>
</gene>
<dbReference type="RefSeq" id="WP_124087901.1">
    <property type="nucleotide sequence ID" value="NZ_UXAW01000089.1"/>
</dbReference>
<feature type="compositionally biased region" description="Basic and acidic residues" evidence="1">
    <location>
        <begin position="146"/>
        <end position="155"/>
    </location>
</feature>
<keyword evidence="3" id="KW-1185">Reference proteome</keyword>
<accession>A0A3P5XM66</accession>
<dbReference type="EMBL" id="UXAW01000089">
    <property type="protein sequence ID" value="VDC31844.1"/>
    <property type="molecule type" value="Genomic_DNA"/>
</dbReference>
<dbReference type="AlphaFoldDB" id="A0A3P5XM66"/>
<dbReference type="OrthoDB" id="7866468at2"/>
<evidence type="ECO:0000313" key="2">
    <source>
        <dbReference type="EMBL" id="VDC31844.1"/>
    </source>
</evidence>
<feature type="compositionally biased region" description="Low complexity" evidence="1">
    <location>
        <begin position="130"/>
        <end position="139"/>
    </location>
</feature>
<sequence length="161" mass="17109">MTGINRKAVFLSVDGGRIDFVSDEGELMASVAIPPGRVDAAPYLDLNICGCTPQVLGVAVVNPPSAYGRQAPYPVESGANPDFQPTPVSALEGETRLMLRKLQMQSKRLDARMAAMQSVEHIPTREADPVIEPVEAVEPAPAPVPEKPKAVKAKAEAPVVE</sequence>
<name>A0A3P5XM66_9RHOB</name>